<name>A0A7R8WQG4_9CRUS</name>
<reference evidence="10" key="1">
    <citation type="submission" date="2020-11" db="EMBL/GenBank/DDBJ databases">
        <authorList>
            <person name="Tran Van P."/>
        </authorList>
    </citation>
    <scope>NUCLEOTIDE SEQUENCE</scope>
</reference>
<evidence type="ECO:0000313" key="10">
    <source>
        <dbReference type="EMBL" id="CAD7233199.1"/>
    </source>
</evidence>
<dbReference type="InterPro" id="IPR035897">
    <property type="entry name" value="Toll_tir_struct_dom_sf"/>
</dbReference>
<dbReference type="Pfam" id="PF13374">
    <property type="entry name" value="TPR_10"/>
    <property type="match status" value="1"/>
</dbReference>
<organism evidence="10">
    <name type="scientific">Cyprideis torosa</name>
    <dbReference type="NCBI Taxonomy" id="163714"/>
    <lineage>
        <taxon>Eukaryota</taxon>
        <taxon>Metazoa</taxon>
        <taxon>Ecdysozoa</taxon>
        <taxon>Arthropoda</taxon>
        <taxon>Crustacea</taxon>
        <taxon>Oligostraca</taxon>
        <taxon>Ostracoda</taxon>
        <taxon>Podocopa</taxon>
        <taxon>Podocopida</taxon>
        <taxon>Cytherocopina</taxon>
        <taxon>Cytheroidea</taxon>
        <taxon>Cytherideidae</taxon>
        <taxon>Cyprideis</taxon>
    </lineage>
</organism>
<dbReference type="Pfam" id="PF13676">
    <property type="entry name" value="TIR_2"/>
    <property type="match status" value="1"/>
</dbReference>
<keyword evidence="8" id="KW-0505">Motor protein</keyword>
<protein>
    <submittedName>
        <fullName evidence="10">Uncharacterized protein</fullName>
    </submittedName>
</protein>
<keyword evidence="7" id="KW-0175">Coiled coil</keyword>
<feature type="non-terminal residue" evidence="10">
    <location>
        <position position="1"/>
    </location>
</feature>
<dbReference type="Gene3D" id="1.25.40.10">
    <property type="entry name" value="Tetratricopeptide repeat domain"/>
    <property type="match status" value="2"/>
</dbReference>
<evidence type="ECO:0000256" key="5">
    <source>
        <dbReference type="ARBA" id="ARBA00022737"/>
    </source>
</evidence>
<keyword evidence="6" id="KW-0802">TPR repeat</keyword>
<dbReference type="SMART" id="SM00028">
    <property type="entry name" value="TPR"/>
    <property type="match status" value="8"/>
</dbReference>
<dbReference type="InterPro" id="IPR019734">
    <property type="entry name" value="TPR_rpt"/>
</dbReference>
<evidence type="ECO:0000256" key="8">
    <source>
        <dbReference type="ARBA" id="ARBA00023175"/>
    </source>
</evidence>
<dbReference type="OrthoDB" id="5986190at2759"/>
<dbReference type="GO" id="GO:0019894">
    <property type="term" value="F:kinesin binding"/>
    <property type="evidence" value="ECO:0007669"/>
    <property type="project" value="TreeGrafter"/>
</dbReference>
<evidence type="ECO:0000256" key="4">
    <source>
        <dbReference type="ARBA" id="ARBA00022701"/>
    </source>
</evidence>
<keyword evidence="4" id="KW-0493">Microtubule</keyword>
<feature type="non-terminal residue" evidence="10">
    <location>
        <position position="1174"/>
    </location>
</feature>
<dbReference type="PANTHER" id="PTHR45783:SF3">
    <property type="entry name" value="KINESIN LIGHT CHAIN"/>
    <property type="match status" value="1"/>
</dbReference>
<dbReference type="Pfam" id="PF13424">
    <property type="entry name" value="TPR_12"/>
    <property type="match status" value="3"/>
</dbReference>
<dbReference type="GO" id="GO:0005874">
    <property type="term" value="C:microtubule"/>
    <property type="evidence" value="ECO:0007669"/>
    <property type="project" value="UniProtKB-KW"/>
</dbReference>
<dbReference type="InterPro" id="IPR011990">
    <property type="entry name" value="TPR-like_helical_dom_sf"/>
</dbReference>
<dbReference type="GO" id="GO:0005871">
    <property type="term" value="C:kinesin complex"/>
    <property type="evidence" value="ECO:0007669"/>
    <property type="project" value="InterPro"/>
</dbReference>
<dbReference type="PROSITE" id="PS50104">
    <property type="entry name" value="TIR"/>
    <property type="match status" value="1"/>
</dbReference>
<sequence length="1174" mass="132302">YSSKDRTWVAELAEVLTTCGYKVWWDRELLPGDNYHKKIENALNKARCVVTVWSEHSVESKWVLSESGRADKRGVLIPVIYRSATIPLAFDTSHNADLQQWQVLVSSLLAASVLAAERDSSLHGKTVEMTAEDNGTAIIQTGDGRIIGKTGELIKELSPSKPAGNFRNSSISASENLTIKATGQGTVIVQTGDGTIVYEANKEAVEQLGIAENSLASFFAILQVEDIPVADWEPKLSEIAESFRELKQKLAEIQTSDEAIIDLKNQAEIAIDSGQFAEARKLLGQAEELAIDSHVENRLITAAEIGATKGALAGTQLDYSAMGEEYESAANKMAVLGEKHSGKWSEYLNWAGGGFYNAGQYKRAEPLYEKALSLRESNLPEHHNDIAVSLNNLASLYEFQGRYDEVEPLYQRSLSISEKVLGKDHPEVAITLNNLAGLYLKQGRYEKAEPLYQRSLSISEKTLGKNHPEVATTLNNLAGLYREQGRYDEAEPLYQRSLSIKEKALGKGHPEVAITLGNLAELYRKQGRYDEAEPLYQRSLSIKEKALGKDHPLLATTLNNLAGLYEIQGRYDWAEPLYQRSLSILEKALGKDHPEVAITLNNLAGLYRKQGRYDEAEPLYQRSLSISEKALGKDHPEGMAGTTTAASAGVVDNICTGISIAALLLATKAMDRNRINLSMHYTDLKSQRKTNTAWRLLASPHAALIASFLYQVFVQPNRRSLGFDEAVSALDDTLFYLNDQQTDTSYPKKASQYLDDWASGEQAFLRKYYQKGNDTPQLDLTPGAEKAIEWLQTLQPREFVGTESRLLTLHRLLQEIVQNTASDADQRIAELEKEKQDIDRRIARLQSGIVDTLDDTGIKERWFEAEDVARKLLSDFRQVEYNFRHLDREVRELITRSEKSKGDLLDEIFVQQDYIHDSEQGKSFGAFWTFLMSPNRQEELRELTETALQQDALREMDDTVLLRNIGYALLDAGQKVYQTNAQLVEQLRKYLADQAWLENKRILTIIRGIEQSALDLKQRPQLKLPADFYHIDQPKVALNLLMEQRLFSPARKTILDSSTPPEAQETVDVSALYRQHWVDEAALQDNIRRLLQTRPQISLREVLEQYPLQQGLAELVTYLNIASRSKRAIINEDITETLPLNVRQQELADLAVPNHELLQIRDRQVQMPQIIFSR</sequence>
<dbReference type="Pfam" id="PF11855">
    <property type="entry name" value="DUF3375"/>
    <property type="match status" value="1"/>
</dbReference>
<dbReference type="EMBL" id="OB665810">
    <property type="protein sequence ID" value="CAD7233199.1"/>
    <property type="molecule type" value="Genomic_DNA"/>
</dbReference>
<accession>A0A7R8WQG4</accession>
<evidence type="ECO:0000256" key="1">
    <source>
        <dbReference type="ARBA" id="ARBA00004245"/>
    </source>
</evidence>
<evidence type="ECO:0000256" key="9">
    <source>
        <dbReference type="ARBA" id="ARBA00023212"/>
    </source>
</evidence>
<keyword evidence="3" id="KW-0963">Cytoplasm</keyword>
<dbReference type="InterPro" id="IPR021804">
    <property type="entry name" value="DUF3375"/>
</dbReference>
<evidence type="ECO:0000256" key="3">
    <source>
        <dbReference type="ARBA" id="ARBA00022490"/>
    </source>
</evidence>
<keyword evidence="5" id="KW-0677">Repeat</keyword>
<comment type="subcellular location">
    <subcellularLocation>
        <location evidence="1">Cytoplasm</location>
        <location evidence="1">Cytoskeleton</location>
    </subcellularLocation>
</comment>
<proteinExistence type="inferred from homology"/>
<dbReference type="GO" id="GO:0005737">
    <property type="term" value="C:cytoplasm"/>
    <property type="evidence" value="ECO:0007669"/>
    <property type="project" value="TreeGrafter"/>
</dbReference>
<dbReference type="InterPro" id="IPR002151">
    <property type="entry name" value="Kinesin_light"/>
</dbReference>
<comment type="similarity">
    <text evidence="2">Belongs to the kinesin light chain family.</text>
</comment>
<dbReference type="GO" id="GO:0007018">
    <property type="term" value="P:microtubule-based movement"/>
    <property type="evidence" value="ECO:0007669"/>
    <property type="project" value="TreeGrafter"/>
</dbReference>
<dbReference type="InterPro" id="IPR000157">
    <property type="entry name" value="TIR_dom"/>
</dbReference>
<dbReference type="SUPFAM" id="SSF52200">
    <property type="entry name" value="Toll/Interleukin receptor TIR domain"/>
    <property type="match status" value="1"/>
</dbReference>
<dbReference type="PROSITE" id="PS50005">
    <property type="entry name" value="TPR"/>
    <property type="match status" value="5"/>
</dbReference>
<dbReference type="PRINTS" id="PR00381">
    <property type="entry name" value="KINESINLIGHT"/>
</dbReference>
<evidence type="ECO:0000256" key="7">
    <source>
        <dbReference type="ARBA" id="ARBA00023054"/>
    </source>
</evidence>
<keyword evidence="9" id="KW-0206">Cytoskeleton</keyword>
<dbReference type="PANTHER" id="PTHR45783">
    <property type="entry name" value="KINESIN LIGHT CHAIN"/>
    <property type="match status" value="1"/>
</dbReference>
<evidence type="ECO:0000256" key="6">
    <source>
        <dbReference type="ARBA" id="ARBA00022803"/>
    </source>
</evidence>
<dbReference type="Gene3D" id="3.40.50.10140">
    <property type="entry name" value="Toll/interleukin-1 receptor homology (TIR) domain"/>
    <property type="match status" value="1"/>
</dbReference>
<evidence type="ECO:0000256" key="2">
    <source>
        <dbReference type="ARBA" id="ARBA00009622"/>
    </source>
</evidence>
<gene>
    <name evidence="10" type="ORF">CTOB1V02_LOCUS11022</name>
</gene>
<dbReference type="SUPFAM" id="SSF48452">
    <property type="entry name" value="TPR-like"/>
    <property type="match status" value="3"/>
</dbReference>
<dbReference type="GO" id="GO:0007165">
    <property type="term" value="P:signal transduction"/>
    <property type="evidence" value="ECO:0007669"/>
    <property type="project" value="InterPro"/>
</dbReference>
<dbReference type="AlphaFoldDB" id="A0A7R8WQG4"/>